<evidence type="ECO:0000256" key="10">
    <source>
        <dbReference type="SAM" id="MobiDB-lite"/>
    </source>
</evidence>
<evidence type="ECO:0000256" key="7">
    <source>
        <dbReference type="PROSITE-ProRule" id="PRU00176"/>
    </source>
</evidence>
<dbReference type="GeneID" id="106468028"/>
<feature type="compositionally biased region" description="Polar residues" evidence="10">
    <location>
        <begin position="40"/>
        <end position="56"/>
    </location>
</feature>
<protein>
    <recommendedName>
        <fullName evidence="5">tRNA (uracil(54)-C(5))-methyltransferase</fullName>
        <ecNumber evidence="5">2.1.1.35</ecNumber>
    </recommendedName>
</protein>
<dbReference type="PROSITE" id="PS50102">
    <property type="entry name" value="RRM"/>
    <property type="match status" value="1"/>
</dbReference>
<dbReference type="InterPro" id="IPR045850">
    <property type="entry name" value="TRM2_met"/>
</dbReference>
<feature type="binding site" evidence="8">
    <location>
        <position position="528"/>
    </location>
    <ligand>
        <name>S-adenosyl-L-methionine</name>
        <dbReference type="ChEBI" id="CHEBI:59789"/>
    </ligand>
</feature>
<dbReference type="SUPFAM" id="SSF54928">
    <property type="entry name" value="RNA-binding domain, RBD"/>
    <property type="match status" value="1"/>
</dbReference>
<feature type="binding site" evidence="8">
    <location>
        <position position="429"/>
    </location>
    <ligand>
        <name>S-adenosyl-L-methionine</name>
        <dbReference type="ChEBI" id="CHEBI:59789"/>
    </ligand>
</feature>
<name>A0ABM1BKM4_LIMPO</name>
<dbReference type="InterPro" id="IPR034262">
    <property type="entry name" value="TRMT2A_RRM"/>
</dbReference>
<dbReference type="Gene3D" id="2.40.50.1070">
    <property type="match status" value="1"/>
</dbReference>
<keyword evidence="4 7" id="KW-0694">RNA-binding</keyword>
<evidence type="ECO:0000256" key="6">
    <source>
        <dbReference type="ARBA" id="ARBA00047278"/>
    </source>
</evidence>
<dbReference type="PANTHER" id="PTHR45904">
    <property type="entry name" value="TRNA (URACIL-5-)-METHYLTRANSFERASE"/>
    <property type="match status" value="1"/>
</dbReference>
<dbReference type="RefSeq" id="XP_013783880.1">
    <property type="nucleotide sequence ID" value="XM_013928426.2"/>
</dbReference>
<feature type="region of interest" description="Disordered" evidence="10">
    <location>
        <begin position="22"/>
        <end position="56"/>
    </location>
</feature>
<keyword evidence="2 8" id="KW-0808">Transferase</keyword>
<dbReference type="PROSITE" id="PS51687">
    <property type="entry name" value="SAM_MT_RNA_M5U"/>
    <property type="match status" value="1"/>
</dbReference>
<dbReference type="PROSITE" id="PS01230">
    <property type="entry name" value="TRMA_1"/>
    <property type="match status" value="1"/>
</dbReference>
<dbReference type="InterPro" id="IPR029063">
    <property type="entry name" value="SAM-dependent_MTases_sf"/>
</dbReference>
<accession>A0ABM1BKM4</accession>
<dbReference type="Pfam" id="PF05958">
    <property type="entry name" value="tRNA_U5-meth_tr"/>
    <property type="match status" value="1"/>
</dbReference>
<evidence type="ECO:0000256" key="1">
    <source>
        <dbReference type="ARBA" id="ARBA00022603"/>
    </source>
</evidence>
<feature type="binding site" evidence="8">
    <location>
        <position position="479"/>
    </location>
    <ligand>
        <name>S-adenosyl-L-methionine</name>
        <dbReference type="ChEBI" id="CHEBI:59789"/>
    </ligand>
</feature>
<keyword evidence="12" id="KW-1185">Reference proteome</keyword>
<dbReference type="SMART" id="SM00360">
    <property type="entry name" value="RRM"/>
    <property type="match status" value="1"/>
</dbReference>
<feature type="domain" description="RRM" evidence="11">
    <location>
        <begin position="76"/>
        <end position="151"/>
    </location>
</feature>
<comment type="similarity">
    <text evidence="8">Belongs to the class I-like SAM-binding methyltransferase superfamily. RNA M5U methyltransferase family.</text>
</comment>
<keyword evidence="3 8" id="KW-0949">S-adenosyl-L-methionine</keyword>
<feature type="active site" description="Nucleophile" evidence="8">
    <location>
        <position position="556"/>
    </location>
</feature>
<dbReference type="CDD" id="cd12439">
    <property type="entry name" value="RRM_TRMT2A"/>
    <property type="match status" value="1"/>
</dbReference>
<dbReference type="InterPro" id="IPR010280">
    <property type="entry name" value="U5_MeTrfase_fam"/>
</dbReference>
<dbReference type="PANTHER" id="PTHR45904:SF2">
    <property type="entry name" value="TRNA (URACIL-5-)-METHYLTRANSFERASE HOMOLOG A"/>
    <property type="match status" value="1"/>
</dbReference>
<evidence type="ECO:0000256" key="8">
    <source>
        <dbReference type="PROSITE-ProRule" id="PRU01024"/>
    </source>
</evidence>
<evidence type="ECO:0000313" key="12">
    <source>
        <dbReference type="Proteomes" id="UP000694941"/>
    </source>
</evidence>
<gene>
    <name evidence="13" type="primary">LOC106468028</name>
</gene>
<sequence length="611" mass="68932">MEESPKAAVICEIKDKSNEEKLMGSNSELQAVENVDKEQTVGNTKETSSSYEGNVQNDSASSQYRYIQCGFTSEVYKIEVGNLPQFVHYGQLKKELTAKLKLKPHKIKILGNNAKFAFVTFRCEEDREEALKKLQGHSFKKRELKVKKANPIADPLVKKRKLHENNDRIKKKQLKEEEPNIPVALRLKNVVTPLWEKDYQEQLKLKESNLHGVLVKLGRKIEKINPSLLPWLQEQREQNDFKCCPLLPIRESPVTTGYRNKCEFTVGRHVESSEVTVGFRLSSYKDGCMFIGEPDQCMNISKPMLQVVKVFQKYVQNSDKEPYNPETYEGFWRQLTVRNSSKGDILLIVVMHPQSLTQEQLNHEKQQLKSYFVSGPGQSCGVTSLYFLLYSKKQGSGSEPPPEHLWGKTYIEESILNINFQIGPEAFFQVNTKAAEVLYSTVAEFANLTPTTTILDICCGTGTIGLSLAKKVKKVIGLECSAEAIGNACMNAQINDIHNVDFICGKAEDMIHEVIEKAESSNIVAIVDPPRAGLQIKVIKTIRATTQIHHLVYVSCSPETALTNFVDLCRPASNNYRGDCFVPVVAIPVDLFPHTPHCELVIVFERKSCNT</sequence>
<dbReference type="EC" id="2.1.1.35" evidence="5"/>
<keyword evidence="1 8" id="KW-0489">Methyltransferase</keyword>
<comment type="catalytic activity">
    <reaction evidence="6">
        <text>uridine(54) in tRNA + S-adenosyl-L-methionine = 5-methyluridine(54) in tRNA + S-adenosyl-L-homocysteine + H(+)</text>
        <dbReference type="Rhea" id="RHEA:42712"/>
        <dbReference type="Rhea" id="RHEA-COMP:10167"/>
        <dbReference type="Rhea" id="RHEA-COMP:10193"/>
        <dbReference type="ChEBI" id="CHEBI:15378"/>
        <dbReference type="ChEBI" id="CHEBI:57856"/>
        <dbReference type="ChEBI" id="CHEBI:59789"/>
        <dbReference type="ChEBI" id="CHEBI:65315"/>
        <dbReference type="ChEBI" id="CHEBI:74447"/>
        <dbReference type="EC" id="2.1.1.35"/>
    </reaction>
    <physiologicalReaction direction="left-to-right" evidence="6">
        <dbReference type="Rhea" id="RHEA:42713"/>
    </physiologicalReaction>
</comment>
<dbReference type="InterPro" id="IPR030390">
    <property type="entry name" value="MeTrfase_TrmA_AS"/>
</dbReference>
<evidence type="ECO:0000256" key="9">
    <source>
        <dbReference type="PROSITE-ProRule" id="PRU10015"/>
    </source>
</evidence>
<evidence type="ECO:0000256" key="2">
    <source>
        <dbReference type="ARBA" id="ARBA00022679"/>
    </source>
</evidence>
<comment type="caution">
    <text evidence="8">Lacks conserved residue(s) required for the propagation of feature annotation.</text>
</comment>
<evidence type="ECO:0000256" key="5">
    <source>
        <dbReference type="ARBA" id="ARBA00033763"/>
    </source>
</evidence>
<evidence type="ECO:0000259" key="11">
    <source>
        <dbReference type="PROSITE" id="PS50102"/>
    </source>
</evidence>
<evidence type="ECO:0000256" key="3">
    <source>
        <dbReference type="ARBA" id="ARBA00022691"/>
    </source>
</evidence>
<organism evidence="12 13">
    <name type="scientific">Limulus polyphemus</name>
    <name type="common">Atlantic horseshoe crab</name>
    <dbReference type="NCBI Taxonomy" id="6850"/>
    <lineage>
        <taxon>Eukaryota</taxon>
        <taxon>Metazoa</taxon>
        <taxon>Ecdysozoa</taxon>
        <taxon>Arthropoda</taxon>
        <taxon>Chelicerata</taxon>
        <taxon>Merostomata</taxon>
        <taxon>Xiphosura</taxon>
        <taxon>Limulidae</taxon>
        <taxon>Limulus</taxon>
    </lineage>
</organism>
<dbReference type="Proteomes" id="UP000694941">
    <property type="component" value="Unplaced"/>
</dbReference>
<reference evidence="13" key="1">
    <citation type="submission" date="2025-08" db="UniProtKB">
        <authorList>
            <consortium name="RefSeq"/>
        </authorList>
    </citation>
    <scope>IDENTIFICATION</scope>
    <source>
        <tissue evidence="13">Muscle</tissue>
    </source>
</reference>
<dbReference type="InterPro" id="IPR012677">
    <property type="entry name" value="Nucleotide-bd_a/b_plait_sf"/>
</dbReference>
<dbReference type="SUPFAM" id="SSF53335">
    <property type="entry name" value="S-adenosyl-L-methionine-dependent methyltransferases"/>
    <property type="match status" value="1"/>
</dbReference>
<proteinExistence type="inferred from homology"/>
<dbReference type="Gene3D" id="3.40.50.150">
    <property type="entry name" value="Vaccinia Virus protein VP39"/>
    <property type="match status" value="1"/>
</dbReference>
<dbReference type="InterPro" id="IPR035979">
    <property type="entry name" value="RBD_domain_sf"/>
</dbReference>
<dbReference type="CDD" id="cd02440">
    <property type="entry name" value="AdoMet_MTases"/>
    <property type="match status" value="1"/>
</dbReference>
<evidence type="ECO:0000256" key="4">
    <source>
        <dbReference type="ARBA" id="ARBA00022884"/>
    </source>
</evidence>
<feature type="active site" evidence="9">
    <location>
        <position position="556"/>
    </location>
</feature>
<evidence type="ECO:0000313" key="13">
    <source>
        <dbReference type="RefSeq" id="XP_013783880.1"/>
    </source>
</evidence>
<dbReference type="InterPro" id="IPR000504">
    <property type="entry name" value="RRM_dom"/>
</dbReference>
<dbReference type="Pfam" id="PF00076">
    <property type="entry name" value="RRM_1"/>
    <property type="match status" value="1"/>
</dbReference>
<dbReference type="Gene3D" id="3.30.70.330">
    <property type="match status" value="1"/>
</dbReference>